<comment type="caution">
    <text evidence="6">The sequence shown here is derived from an EMBL/GenBank/DDBJ whole genome shotgun (WGS) entry which is preliminary data.</text>
</comment>
<keyword evidence="7" id="KW-1185">Reference proteome</keyword>
<dbReference type="InterPro" id="IPR002213">
    <property type="entry name" value="UDP_glucos_trans"/>
</dbReference>
<comment type="similarity">
    <text evidence="1 4">Belongs to the UDP-glycosyltransferase family.</text>
</comment>
<dbReference type="Gene3D" id="3.40.50.2000">
    <property type="entry name" value="Glycogen Phosphorylase B"/>
    <property type="match status" value="1"/>
</dbReference>
<evidence type="ECO:0000256" key="4">
    <source>
        <dbReference type="RuleBase" id="RU003718"/>
    </source>
</evidence>
<keyword evidence="2 4" id="KW-0328">Glycosyltransferase</keyword>
<dbReference type="CDD" id="cd03784">
    <property type="entry name" value="GT1_Gtf-like"/>
    <property type="match status" value="1"/>
</dbReference>
<feature type="non-terminal residue" evidence="6">
    <location>
        <position position="339"/>
    </location>
</feature>
<reference evidence="6 7" key="1">
    <citation type="submission" date="2015-09" db="EMBL/GenBank/DDBJ databases">
        <title>Draft genome of the scarab beetle Oryctes borbonicus.</title>
        <authorList>
            <person name="Meyer J.M."/>
            <person name="Markov G.V."/>
            <person name="Baskaran P."/>
            <person name="Herrmann M."/>
            <person name="Sommer R.J."/>
            <person name="Roedelsperger C."/>
        </authorList>
    </citation>
    <scope>NUCLEOTIDE SEQUENCE [LARGE SCALE GENOMIC DNA]</scope>
    <source>
        <strain evidence="6">OB123</strain>
        <tissue evidence="6">Whole animal</tissue>
    </source>
</reference>
<evidence type="ECO:0000313" key="6">
    <source>
        <dbReference type="EMBL" id="KRT85103.1"/>
    </source>
</evidence>
<evidence type="ECO:0000256" key="3">
    <source>
        <dbReference type="ARBA" id="ARBA00022679"/>
    </source>
</evidence>
<dbReference type="PANTHER" id="PTHR48043">
    <property type="entry name" value="EG:EG0003.4 PROTEIN-RELATED"/>
    <property type="match status" value="1"/>
</dbReference>
<dbReference type="InterPro" id="IPR035595">
    <property type="entry name" value="UDP_glycos_trans_CS"/>
</dbReference>
<gene>
    <name evidence="6" type="ORF">AMK59_2407</name>
</gene>
<evidence type="ECO:0000256" key="2">
    <source>
        <dbReference type="ARBA" id="ARBA00022676"/>
    </source>
</evidence>
<dbReference type="PANTHER" id="PTHR48043:SF145">
    <property type="entry name" value="FI06409P-RELATED"/>
    <property type="match status" value="1"/>
</dbReference>
<dbReference type="AlphaFoldDB" id="A0A0T6BCT3"/>
<comment type="subcellular location">
    <subcellularLocation>
        <location evidence="5">Membrane</location>
        <topology evidence="5">Single-pass membrane protein</topology>
    </subcellularLocation>
</comment>
<dbReference type="GO" id="GO:0015020">
    <property type="term" value="F:glucuronosyltransferase activity"/>
    <property type="evidence" value="ECO:0007669"/>
    <property type="project" value="UniProtKB-EC"/>
</dbReference>
<dbReference type="EMBL" id="LJIG01001837">
    <property type="protein sequence ID" value="KRT85103.1"/>
    <property type="molecule type" value="Genomic_DNA"/>
</dbReference>
<dbReference type="FunFam" id="3.40.50.2000:FF:000189">
    <property type="entry name" value="UDP-glucuronosyltransferase 2B14-like Protein"/>
    <property type="match status" value="1"/>
</dbReference>
<dbReference type="EC" id="2.4.1.17" evidence="5"/>
<name>A0A0T6BCT3_9SCAR</name>
<keyword evidence="3 4" id="KW-0808">Transferase</keyword>
<evidence type="ECO:0000313" key="7">
    <source>
        <dbReference type="Proteomes" id="UP000051574"/>
    </source>
</evidence>
<dbReference type="Proteomes" id="UP000051574">
    <property type="component" value="Unassembled WGS sequence"/>
</dbReference>
<dbReference type="GO" id="GO:0016020">
    <property type="term" value="C:membrane"/>
    <property type="evidence" value="ECO:0007669"/>
    <property type="project" value="UniProtKB-SubCell"/>
</dbReference>
<dbReference type="OrthoDB" id="5835829at2759"/>
<protein>
    <recommendedName>
        <fullName evidence="5">UDP-glucuronosyltransferase</fullName>
        <ecNumber evidence="5">2.4.1.17</ecNumber>
    </recommendedName>
</protein>
<proteinExistence type="inferred from homology"/>
<dbReference type="Pfam" id="PF00201">
    <property type="entry name" value="UDPGT"/>
    <property type="match status" value="1"/>
</dbReference>
<organism evidence="6 7">
    <name type="scientific">Oryctes borbonicus</name>
    <dbReference type="NCBI Taxonomy" id="1629725"/>
    <lineage>
        <taxon>Eukaryota</taxon>
        <taxon>Metazoa</taxon>
        <taxon>Ecdysozoa</taxon>
        <taxon>Arthropoda</taxon>
        <taxon>Hexapoda</taxon>
        <taxon>Insecta</taxon>
        <taxon>Pterygota</taxon>
        <taxon>Neoptera</taxon>
        <taxon>Endopterygota</taxon>
        <taxon>Coleoptera</taxon>
        <taxon>Polyphaga</taxon>
        <taxon>Scarabaeiformia</taxon>
        <taxon>Scarabaeidae</taxon>
        <taxon>Dynastinae</taxon>
        <taxon>Oryctes</taxon>
    </lineage>
</organism>
<dbReference type="PROSITE" id="PS00375">
    <property type="entry name" value="UDPGT"/>
    <property type="match status" value="1"/>
</dbReference>
<dbReference type="InterPro" id="IPR050271">
    <property type="entry name" value="UDP-glycosyltransferase"/>
</dbReference>
<dbReference type="SUPFAM" id="SSF53756">
    <property type="entry name" value="UDP-Glycosyltransferase/glycogen phosphorylase"/>
    <property type="match status" value="1"/>
</dbReference>
<sequence length="339" mass="38036">MTADLVVNRNTWSMMRLVFAIAGPSLCKGVLETETLKRLKQTTKKYDILITEFFATDCALGFSYLFGIPSVALTTSIALPWTSSFIGFPDNPSYIPNYFTPFRPSMTLSERVINTGVYVITKMGYDIFSMTESNIHAKEFFGSNLPDLEELASNVSLLLVNSHFSVHMARPTVPNFIEVAGLHIKQNYNLSKYFQMALETDLKGVVYLSFGSMLLTESFPEYKLQSLFQAFGKVPYKILWKATREKFAPSLDIPSNIQFESWMPQLEILCHPNVKVFVSHGGMMGTLEAIHCGVPVLGIPMFADQKLNIRTSAARGFATYVSYENITEESISEALNLLL</sequence>
<evidence type="ECO:0000256" key="1">
    <source>
        <dbReference type="ARBA" id="ARBA00009995"/>
    </source>
</evidence>
<accession>A0A0T6BCT3</accession>
<evidence type="ECO:0000256" key="5">
    <source>
        <dbReference type="RuleBase" id="RU362059"/>
    </source>
</evidence>
<comment type="catalytic activity">
    <reaction evidence="5">
        <text>glucuronate acceptor + UDP-alpha-D-glucuronate = acceptor beta-D-glucuronoside + UDP + H(+)</text>
        <dbReference type="Rhea" id="RHEA:21032"/>
        <dbReference type="ChEBI" id="CHEBI:15378"/>
        <dbReference type="ChEBI" id="CHEBI:58052"/>
        <dbReference type="ChEBI" id="CHEBI:58223"/>
        <dbReference type="ChEBI" id="CHEBI:132367"/>
        <dbReference type="ChEBI" id="CHEBI:132368"/>
        <dbReference type="EC" id="2.4.1.17"/>
    </reaction>
</comment>